<comment type="caution">
    <text evidence="1">The sequence shown here is derived from an EMBL/GenBank/DDBJ whole genome shotgun (WGS) entry which is preliminary data.</text>
</comment>
<feature type="non-terminal residue" evidence="1">
    <location>
        <position position="1"/>
    </location>
</feature>
<dbReference type="AlphaFoldDB" id="A0AAV0HWE0"/>
<evidence type="ECO:0008006" key="3">
    <source>
        <dbReference type="Google" id="ProtNLM"/>
    </source>
</evidence>
<organism evidence="1 2">
    <name type="scientific">Linum tenue</name>
    <dbReference type="NCBI Taxonomy" id="586396"/>
    <lineage>
        <taxon>Eukaryota</taxon>
        <taxon>Viridiplantae</taxon>
        <taxon>Streptophyta</taxon>
        <taxon>Embryophyta</taxon>
        <taxon>Tracheophyta</taxon>
        <taxon>Spermatophyta</taxon>
        <taxon>Magnoliopsida</taxon>
        <taxon>eudicotyledons</taxon>
        <taxon>Gunneridae</taxon>
        <taxon>Pentapetalae</taxon>
        <taxon>rosids</taxon>
        <taxon>fabids</taxon>
        <taxon>Malpighiales</taxon>
        <taxon>Linaceae</taxon>
        <taxon>Linum</taxon>
    </lineage>
</organism>
<proteinExistence type="predicted"/>
<dbReference type="Proteomes" id="UP001154282">
    <property type="component" value="Unassembled WGS sequence"/>
</dbReference>
<evidence type="ECO:0000313" key="1">
    <source>
        <dbReference type="EMBL" id="CAI0389575.1"/>
    </source>
</evidence>
<gene>
    <name evidence="1" type="ORF">LITE_LOCUS6313</name>
</gene>
<accession>A0AAV0HWE0</accession>
<sequence>ICISLQKEGTFIIIREDRTQTRTPKEHWGLNTFFISPSSQLKLYTLAKVTIANHQSRIISSISTLNRSFTHKHQLITIPNHLNIIDLNPIHSRHLTNPDPEFLFPQVKQLLKRLRKHHKLPRIASLLRATYRHSRRPARLASIPIAHRKQGSFLAAITIPVLRSC</sequence>
<dbReference type="EMBL" id="CAMGYJ010000003">
    <property type="protein sequence ID" value="CAI0389575.1"/>
    <property type="molecule type" value="Genomic_DNA"/>
</dbReference>
<name>A0AAV0HWE0_9ROSI</name>
<evidence type="ECO:0000313" key="2">
    <source>
        <dbReference type="Proteomes" id="UP001154282"/>
    </source>
</evidence>
<reference evidence="1" key="1">
    <citation type="submission" date="2022-08" db="EMBL/GenBank/DDBJ databases">
        <authorList>
            <person name="Gutierrez-Valencia J."/>
        </authorList>
    </citation>
    <scope>NUCLEOTIDE SEQUENCE</scope>
</reference>
<protein>
    <recommendedName>
        <fullName evidence="3">Maturase</fullName>
    </recommendedName>
</protein>
<keyword evidence="2" id="KW-1185">Reference proteome</keyword>